<dbReference type="EMBL" id="LT906454">
    <property type="protein sequence ID" value="SNV46763.1"/>
    <property type="molecule type" value="Genomic_DNA"/>
</dbReference>
<protein>
    <submittedName>
        <fullName evidence="2">Uncharacterized protein</fullName>
    </submittedName>
</protein>
<name>A0A239XKU2_STRAI</name>
<keyword evidence="1" id="KW-1133">Transmembrane helix</keyword>
<keyword evidence="1" id="KW-0812">Transmembrane</keyword>
<dbReference type="Proteomes" id="UP000215144">
    <property type="component" value="Chromosome 1"/>
</dbReference>
<accession>A0A239XKU2</accession>
<evidence type="ECO:0000256" key="1">
    <source>
        <dbReference type="SAM" id="Phobius"/>
    </source>
</evidence>
<evidence type="ECO:0000313" key="3">
    <source>
        <dbReference type="Proteomes" id="UP000215144"/>
    </source>
</evidence>
<dbReference type="AlphaFoldDB" id="A0A239XKU2"/>
<reference evidence="2 3" key="1">
    <citation type="submission" date="2017-06" db="EMBL/GenBank/DDBJ databases">
        <authorList>
            <consortium name="Pathogen Informatics"/>
        </authorList>
    </citation>
    <scope>NUCLEOTIDE SEQUENCE [LARGE SCALE GENOMIC DNA]</scope>
    <source>
        <strain evidence="2 3">NCTC11291</strain>
    </source>
</reference>
<organism evidence="2 3">
    <name type="scientific">Streptococcus acidominimus</name>
    <dbReference type="NCBI Taxonomy" id="1326"/>
    <lineage>
        <taxon>Bacteria</taxon>
        <taxon>Bacillati</taxon>
        <taxon>Bacillota</taxon>
        <taxon>Bacilli</taxon>
        <taxon>Lactobacillales</taxon>
        <taxon>Streptococcaceae</taxon>
        <taxon>Streptococcus</taxon>
    </lineage>
</organism>
<feature type="transmembrane region" description="Helical" evidence="1">
    <location>
        <begin position="45"/>
        <end position="62"/>
    </location>
</feature>
<sequence>MRLQKEAKDQALKRVVFRNLLLGLSSLLIALSSESVRTSKLVFTMFLAVSFACFVKASYLFYRLKREQ</sequence>
<dbReference type="KEGG" id="saco:SAME_02226"/>
<keyword evidence="1" id="KW-0472">Membrane</keyword>
<proteinExistence type="predicted"/>
<gene>
    <name evidence="2" type="ORF">SAMEA4504048_02226</name>
</gene>
<evidence type="ECO:0000313" key="2">
    <source>
        <dbReference type="EMBL" id="SNV46763.1"/>
    </source>
</evidence>